<evidence type="ECO:0000256" key="7">
    <source>
        <dbReference type="ARBA" id="ARBA00082640"/>
    </source>
</evidence>
<keyword evidence="11" id="KW-1185">Reference proteome</keyword>
<dbReference type="Proteomes" id="UP000019487">
    <property type="component" value="Unassembled WGS sequence"/>
</dbReference>
<evidence type="ECO:0000256" key="1">
    <source>
        <dbReference type="ARBA" id="ARBA00009986"/>
    </source>
</evidence>
<comment type="caution">
    <text evidence="10">The sequence shown here is derived from an EMBL/GenBank/DDBJ whole genome shotgun (WGS) entry which is preliminary data.</text>
</comment>
<name>W9CCX4_SCLBF</name>
<proteinExistence type="inferred from homology"/>
<dbReference type="Pfam" id="PF10213">
    <property type="entry name" value="MRP-S28"/>
    <property type="match status" value="1"/>
</dbReference>
<sequence length="892" mass="99731">MATALQSLRMTARCCSCRNITSRYTSKSIAQRRLFSITTRQYKINPKFKELAETEPDEDEFNEEIEELFENAGARHAFSLPSYGFDEGAKRKLKPTFLNLEDPEPFDEEDREDDDDDISALAHMELEQVREIRHYNRLAAWEMPMLSKLAKPFVPPSTESPLRFRYTSYMGEQHPSEKKVVMEFCPADMPGLTEVQTDKLRKLVGPRLNPKTDIIKMSCEMYPSQAQNKRYLGDMVDSLLAEATTGDTFEDIPLDTRHHVFKVKPKFPVEWRLTEERKLELEGYRQKMMVTDSNREHIGQLVDGIETIKHRLANPKAKEPLPETITAGGRVIGNKKVAVKSTVPQGVRPAKRTMSSVKIAPFEHSSLESIPTTAKLLRTTFRSQKTKPLEYRLKQLRKLYWAIVDNSDALIEAEKSDLGKPAFETCLTEIDWMKNDIVFVCSNLKKWMKEEKAPDIALSNTLFSPRIRKEPLGTALVIGAFNFPVQLSLGPFVGAICAGCTAVLKPSEQAPQTAMVLKKIIETSLDPDAYTVVNGGIPETTALLNEKWDKIFYTGGATVGTIIAKKAAETLTPVALELGGRNPAIVSRNADPALAARRLLWGKILNAGQVCVGQNYVMVEREILDAFVEQLRIAYKEFFPQGPKASPDYGRIVNNRQFLRIKKMLDESKGKILIGGELDEAENFIAPTVVLVDSKDDSMLVDESFGPLIPILPVDDLDEAINIAHDIHSTPLGFYPFGTKAETDKLLSNITSGGATVNDAFFHCSIPTLAFGGVGDSGTGSYRGEQSFNAFTHRRSVATTPSWIEKMLNVRYPPYSDAKLAQFRKSSTKKPNFDREGNEVRGLGYWLGLVTSLGGEGVKGVLVRWAVLAVFAYGSKRVWETKFGSGLPSYLR</sequence>
<keyword evidence="3" id="KW-0560">Oxidoreductase</keyword>
<dbReference type="Gene3D" id="3.40.309.10">
    <property type="entry name" value="Aldehyde Dehydrogenase, Chain A, domain 2"/>
    <property type="match status" value="1"/>
</dbReference>
<dbReference type="CDD" id="cd07135">
    <property type="entry name" value="ALDH_F14-YMR110C"/>
    <property type="match status" value="1"/>
</dbReference>
<feature type="domain" description="Small ribosomal subunit protein mS35 mitochondrial conserved" evidence="9">
    <location>
        <begin position="152"/>
        <end position="271"/>
    </location>
</feature>
<evidence type="ECO:0000313" key="10">
    <source>
        <dbReference type="EMBL" id="ESZ92679.1"/>
    </source>
</evidence>
<dbReference type="InterPro" id="IPR016161">
    <property type="entry name" value="Ald_DH/histidinol_DH"/>
</dbReference>
<reference evidence="10 11" key="1">
    <citation type="journal article" date="2014" name="Genome Announc.">
        <title>Draft genome sequence of Sclerotinia borealis, a psychrophilic plant pathogenic fungus.</title>
        <authorList>
            <person name="Mardanov A.V."/>
            <person name="Beletsky A.V."/>
            <person name="Kadnikov V.V."/>
            <person name="Ignatov A.N."/>
            <person name="Ravin N.V."/>
        </authorList>
    </citation>
    <scope>NUCLEOTIDE SEQUENCE [LARGE SCALE GENOMIC DNA]</scope>
    <source>
        <strain evidence="11">F-4157</strain>
    </source>
</reference>
<dbReference type="EMBL" id="AYSA01000367">
    <property type="protein sequence ID" value="ESZ92679.1"/>
    <property type="molecule type" value="Genomic_DNA"/>
</dbReference>
<dbReference type="FunFam" id="3.40.309.10:FF:000025">
    <property type="entry name" value="Aldehyde dehydrogenase"/>
    <property type="match status" value="1"/>
</dbReference>
<dbReference type="GO" id="GO:0005737">
    <property type="term" value="C:cytoplasm"/>
    <property type="evidence" value="ECO:0007669"/>
    <property type="project" value="TreeGrafter"/>
</dbReference>
<comment type="similarity">
    <text evidence="1">Belongs to the aldehyde dehydrogenase family.</text>
</comment>
<evidence type="ECO:0000256" key="3">
    <source>
        <dbReference type="ARBA" id="ARBA00023002"/>
    </source>
</evidence>
<keyword evidence="2" id="KW-0125">Carotenoid biosynthesis</keyword>
<evidence type="ECO:0000259" key="9">
    <source>
        <dbReference type="Pfam" id="PF10213"/>
    </source>
</evidence>
<evidence type="ECO:0000256" key="2">
    <source>
        <dbReference type="ARBA" id="ARBA00022746"/>
    </source>
</evidence>
<dbReference type="AlphaFoldDB" id="W9CCX4"/>
<accession>W9CCX4</accession>
<dbReference type="EC" id="1.2.1.82" evidence="5"/>
<dbReference type="Gene3D" id="3.40.605.10">
    <property type="entry name" value="Aldehyde Dehydrogenase, Chain A, domain 1"/>
    <property type="match status" value="1"/>
</dbReference>
<dbReference type="PANTHER" id="PTHR43570:SF11">
    <property type="entry name" value="ALDEHYDE DEHYDROGENASE"/>
    <property type="match status" value="1"/>
</dbReference>
<dbReference type="InterPro" id="IPR019349">
    <property type="entry name" value="Ribosomal_mS35_mit"/>
</dbReference>
<protein>
    <recommendedName>
        <fullName evidence="6">Beta-apo-4'-carotenal oxygenase</fullName>
        <ecNumber evidence="5">1.2.1.82</ecNumber>
    </recommendedName>
    <alternativeName>
        <fullName evidence="7">Beta-apo-4'-carotenal dehydrogenase</fullName>
    </alternativeName>
</protein>
<dbReference type="InterPro" id="IPR016162">
    <property type="entry name" value="Ald_DH_N"/>
</dbReference>
<evidence type="ECO:0000256" key="6">
    <source>
        <dbReference type="ARBA" id="ARBA00071369"/>
    </source>
</evidence>
<feature type="domain" description="Aldehyde dehydrogenase" evidence="8">
    <location>
        <begin position="359"/>
        <end position="797"/>
    </location>
</feature>
<dbReference type="SUPFAM" id="SSF53720">
    <property type="entry name" value="ALDH-like"/>
    <property type="match status" value="1"/>
</dbReference>
<evidence type="ECO:0000256" key="5">
    <source>
        <dbReference type="ARBA" id="ARBA00066967"/>
    </source>
</evidence>
<dbReference type="InterPro" id="IPR015590">
    <property type="entry name" value="Aldehyde_DH_dom"/>
</dbReference>
<gene>
    <name evidence="10" type="ORF">SBOR_6940</name>
</gene>
<evidence type="ECO:0000259" key="8">
    <source>
        <dbReference type="Pfam" id="PF00171"/>
    </source>
</evidence>
<organism evidence="10 11">
    <name type="scientific">Sclerotinia borealis (strain F-4128)</name>
    <dbReference type="NCBI Taxonomy" id="1432307"/>
    <lineage>
        <taxon>Eukaryota</taxon>
        <taxon>Fungi</taxon>
        <taxon>Dikarya</taxon>
        <taxon>Ascomycota</taxon>
        <taxon>Pezizomycotina</taxon>
        <taxon>Leotiomycetes</taxon>
        <taxon>Helotiales</taxon>
        <taxon>Sclerotiniaceae</taxon>
        <taxon>Sclerotinia</taxon>
    </lineage>
</organism>
<dbReference type="Pfam" id="PF00171">
    <property type="entry name" value="Aldedh"/>
    <property type="match status" value="1"/>
</dbReference>
<dbReference type="PANTHER" id="PTHR43570">
    <property type="entry name" value="ALDEHYDE DEHYDROGENASE"/>
    <property type="match status" value="1"/>
</dbReference>
<dbReference type="FunFam" id="3.40.605.10:FF:000004">
    <property type="entry name" value="Aldehyde dehydrogenase"/>
    <property type="match status" value="1"/>
</dbReference>
<dbReference type="HOGENOM" id="CLU_007342_1_0_1"/>
<evidence type="ECO:0000313" key="11">
    <source>
        <dbReference type="Proteomes" id="UP000019487"/>
    </source>
</evidence>
<evidence type="ECO:0000256" key="4">
    <source>
        <dbReference type="ARBA" id="ARBA00023027"/>
    </source>
</evidence>
<dbReference type="InterPro" id="IPR012394">
    <property type="entry name" value="Aldehyde_DH_NAD(P)"/>
</dbReference>
<dbReference type="STRING" id="1432307.W9CCX4"/>
<dbReference type="InterPro" id="IPR016163">
    <property type="entry name" value="Ald_DH_C"/>
</dbReference>
<dbReference type="GO" id="GO:0006081">
    <property type="term" value="P:aldehyde metabolic process"/>
    <property type="evidence" value="ECO:0007669"/>
    <property type="project" value="InterPro"/>
</dbReference>
<dbReference type="OrthoDB" id="440325at2759"/>
<dbReference type="GO" id="GO:0004029">
    <property type="term" value="F:aldehyde dehydrogenase (NAD+) activity"/>
    <property type="evidence" value="ECO:0007669"/>
    <property type="project" value="TreeGrafter"/>
</dbReference>
<keyword evidence="4" id="KW-0520">NAD</keyword>
<dbReference type="GO" id="GO:0016117">
    <property type="term" value="P:carotenoid biosynthetic process"/>
    <property type="evidence" value="ECO:0007669"/>
    <property type="project" value="UniProtKB-KW"/>
</dbReference>